<reference evidence="2 3" key="2">
    <citation type="submission" date="2017-08" db="EMBL/GenBank/DDBJ databases">
        <authorList>
            <person name="de Groot N.N."/>
        </authorList>
    </citation>
    <scope>NUCLEOTIDE SEQUENCE [LARGE SCALE GENOMIC DNA]</scope>
    <source>
        <strain evidence="2 3">USBA 78</strain>
    </source>
</reference>
<organism evidence="1 4">
    <name type="scientific">Thalassospira xiamenensis</name>
    <dbReference type="NCBI Taxonomy" id="220697"/>
    <lineage>
        <taxon>Bacteria</taxon>
        <taxon>Pseudomonadati</taxon>
        <taxon>Pseudomonadota</taxon>
        <taxon>Alphaproteobacteria</taxon>
        <taxon>Rhodospirillales</taxon>
        <taxon>Thalassospiraceae</taxon>
        <taxon>Thalassospira</taxon>
    </lineage>
</organism>
<evidence type="ECO:0000313" key="1">
    <source>
        <dbReference type="EMBL" id="RCK44136.1"/>
    </source>
</evidence>
<name>A0A154KTR0_9PROT</name>
<dbReference type="AlphaFoldDB" id="A0A154KTR0"/>
<dbReference type="EMBL" id="OBMM01000004">
    <property type="protein sequence ID" value="SOC23263.1"/>
    <property type="molecule type" value="Genomic_DNA"/>
</dbReference>
<evidence type="ECO:0000313" key="3">
    <source>
        <dbReference type="Proteomes" id="UP000219068"/>
    </source>
</evidence>
<reference evidence="1 4" key="1">
    <citation type="submission" date="2014-07" db="EMBL/GenBank/DDBJ databases">
        <title>Draft genome sequence of Thalassospira xiamenensis IB13.</title>
        <authorList>
            <person name="Lai Q."/>
            <person name="Shao Z."/>
        </authorList>
    </citation>
    <scope>NUCLEOTIDE SEQUENCE [LARGE SCALE GENOMIC DNA]</scope>
    <source>
        <strain evidence="1 4">IB13</strain>
    </source>
</reference>
<accession>A0A154KTR0</accession>
<sequence length="96" mass="10973">MFKTKGSVQTEHASKYLQQLCKHFAHKVEVDFTPDKGHVSFPMGPCIIQADNTTLRFEGQSEKADGIKAMKGVIISHLDKFAWREQIEYVWEDSSD</sequence>
<evidence type="ECO:0000313" key="4">
    <source>
        <dbReference type="Proteomes" id="UP000252266"/>
    </source>
</evidence>
<dbReference type="Proteomes" id="UP000219068">
    <property type="component" value="Unassembled WGS sequence"/>
</dbReference>
<dbReference type="Gene3D" id="3.30.310.50">
    <property type="entry name" value="Alpha-D-phosphohexomutase, C-terminal domain"/>
    <property type="match status" value="1"/>
</dbReference>
<protein>
    <submittedName>
        <fullName evidence="1">2,4-dihydroxyhept-2-ene-1,7-dioic acid aldolase</fullName>
    </submittedName>
</protein>
<dbReference type="EMBL" id="JPWJ01000019">
    <property type="protein sequence ID" value="RCK44136.1"/>
    <property type="molecule type" value="Genomic_DNA"/>
</dbReference>
<proteinExistence type="predicted"/>
<evidence type="ECO:0000313" key="2">
    <source>
        <dbReference type="EMBL" id="SOC23263.1"/>
    </source>
</evidence>
<dbReference type="InterPro" id="IPR014543">
    <property type="entry name" value="UCP028291"/>
</dbReference>
<dbReference type="Pfam" id="PF09981">
    <property type="entry name" value="DUF2218"/>
    <property type="match status" value="1"/>
</dbReference>
<dbReference type="Proteomes" id="UP000252266">
    <property type="component" value="Unassembled WGS sequence"/>
</dbReference>
<dbReference type="RefSeq" id="WP_062959830.1">
    <property type="nucleotide sequence ID" value="NZ_JALLPZ010000003.1"/>
</dbReference>
<gene>
    <name evidence="2" type="ORF">SAMN05428964_10425</name>
    <name evidence="1" type="ORF">TH44_22740</name>
</gene>
<dbReference type="PIRSF" id="PIRSF028291">
    <property type="entry name" value="UCP028291"/>
    <property type="match status" value="1"/>
</dbReference>